<reference evidence="8 9" key="1">
    <citation type="submission" date="2019-03" db="EMBL/GenBank/DDBJ databases">
        <title>Genomic Encyclopedia of Type Strains, Phase IV (KMG-IV): sequencing the most valuable type-strain genomes for metagenomic binning, comparative biology and taxonomic classification.</title>
        <authorList>
            <person name="Goeker M."/>
        </authorList>
    </citation>
    <scope>NUCLEOTIDE SEQUENCE [LARGE SCALE GENOMIC DNA]</scope>
    <source>
        <strain evidence="8 9">DSM 45934</strain>
    </source>
</reference>
<dbReference type="PANTHER" id="PTHR35807">
    <property type="entry name" value="TRANSCRIPTIONAL REGULATOR REDD-RELATED"/>
    <property type="match status" value="1"/>
</dbReference>
<dbReference type="InterPro" id="IPR016032">
    <property type="entry name" value="Sig_transdc_resp-reg_C-effctor"/>
</dbReference>
<dbReference type="Gene3D" id="1.10.8.430">
    <property type="entry name" value="Helical domain of apoptotic protease-activating factors"/>
    <property type="match status" value="1"/>
</dbReference>
<dbReference type="GO" id="GO:0006355">
    <property type="term" value="P:regulation of DNA-templated transcription"/>
    <property type="evidence" value="ECO:0007669"/>
    <property type="project" value="InterPro"/>
</dbReference>
<evidence type="ECO:0000313" key="8">
    <source>
        <dbReference type="EMBL" id="TCO62352.1"/>
    </source>
</evidence>
<dbReference type="InterPro" id="IPR002182">
    <property type="entry name" value="NB-ARC"/>
</dbReference>
<dbReference type="InterPro" id="IPR042197">
    <property type="entry name" value="Apaf_helical"/>
</dbReference>
<dbReference type="SUPFAM" id="SSF52540">
    <property type="entry name" value="P-loop containing nucleoside triphosphate hydrolases"/>
    <property type="match status" value="1"/>
</dbReference>
<dbReference type="SUPFAM" id="SSF48452">
    <property type="entry name" value="TPR-like"/>
    <property type="match status" value="2"/>
</dbReference>
<feature type="DNA-binding region" description="OmpR/PhoB-type" evidence="6">
    <location>
        <begin position="1"/>
        <end position="89"/>
    </location>
</feature>
<keyword evidence="4 6" id="KW-0238">DNA-binding</keyword>
<keyword evidence="3" id="KW-0805">Transcription regulation</keyword>
<comment type="caution">
    <text evidence="8">The sequence shown here is derived from an EMBL/GenBank/DDBJ whole genome shotgun (WGS) entry which is preliminary data.</text>
</comment>
<dbReference type="SMART" id="SM01043">
    <property type="entry name" value="BTAD"/>
    <property type="match status" value="1"/>
</dbReference>
<dbReference type="Pfam" id="PF03704">
    <property type="entry name" value="BTAD"/>
    <property type="match status" value="1"/>
</dbReference>
<dbReference type="CDD" id="cd15831">
    <property type="entry name" value="BTAD"/>
    <property type="match status" value="1"/>
</dbReference>
<dbReference type="PROSITE" id="PS51755">
    <property type="entry name" value="OMPR_PHOB"/>
    <property type="match status" value="1"/>
</dbReference>
<comment type="similarity">
    <text evidence="1">Belongs to the AfsR/DnrI/RedD regulatory family.</text>
</comment>
<evidence type="ECO:0000256" key="1">
    <source>
        <dbReference type="ARBA" id="ARBA00005820"/>
    </source>
</evidence>
<dbReference type="SUPFAM" id="SSF46894">
    <property type="entry name" value="C-terminal effector domain of the bipartite response regulators"/>
    <property type="match status" value="1"/>
</dbReference>
<dbReference type="InterPro" id="IPR019734">
    <property type="entry name" value="TPR_rpt"/>
</dbReference>
<proteinExistence type="inferred from homology"/>
<dbReference type="SMART" id="SM00028">
    <property type="entry name" value="TPR"/>
    <property type="match status" value="6"/>
</dbReference>
<organism evidence="8 9">
    <name type="scientific">Actinocrispum wychmicini</name>
    <dbReference type="NCBI Taxonomy" id="1213861"/>
    <lineage>
        <taxon>Bacteria</taxon>
        <taxon>Bacillati</taxon>
        <taxon>Actinomycetota</taxon>
        <taxon>Actinomycetes</taxon>
        <taxon>Pseudonocardiales</taxon>
        <taxon>Pseudonocardiaceae</taxon>
        <taxon>Actinocrispum</taxon>
    </lineage>
</organism>
<keyword evidence="2" id="KW-0677">Repeat</keyword>
<name>A0A4R2JTN5_9PSEU</name>
<sequence length="1021" mass="111889">MLRLLGPLELVVDRLTVDVGGPRQRVVLAMLALNANRVTTVDQLVDAIWDTSPPSTARAQIQTCVSALRKLIGASTYIRTRPAGYLLEITGDDLDTEVFATLLGQARDQADAGRLDQAAATLRTALGLWRGPALAGVPSDLVQRGAALLEERRLAALEECARLDLALGRHERIIGELRSFVDEHPLRERLYGLLMLALYRSGRQAEALEVCRRARTMLVTEMGIELGQELQDLEHAILNQDGTLAAPAKSREPPEESAVRLLVVPRQLPASIADFTGRDADIAEIKNRLGGAGEQYALRIVAISGKGGVGKSSLAIRVAHEVGDDFPDGHLYADLTAAGEDPVVGVLARFLRALGVSGSTIPDDPREREDLYRSKLAGRRVLVVLDDATGEEQVTPLLPGSATCAVIVTSRARLSGLSGASWIGVTVFDVGQSLDLLDRIIGRDRVRAEPAAANELVNRCGGLPLALRVAGARLAAKPHWRLDFLVRRLADEARLLDEFSHHGLELRANIGLTYRMLSKPAQRLFRLFALLRAPDSPAWTAAALLDTTLDRAEDVLEDLVDAQVLDTVEYPGSPRLRYRYHDLVRVFAWEQLVATETATERDEALGRVCGAWLALAERMHRKDYGGDYTILHGTAPRWRPADWADIDAVANPMEWWESERVAVVTAVCQSARAGLHELCWDLALISVDLFEAKGYFDDWREVTQIALDVTEAAGNRRGVAAMTYSLGTLHMFQKRLSEAEECFTRAHEMFTADDDTHGCALVLRNVALVDGLRGNTTAMLRKYTEALAMMRLVGDRMGEAQILRSLASHHIEVGAVALAKRLLDEALAICLDVRCLRGEAQVLYRFAELYTGTDQLELARHTLNRVLLIVREIGDRIGEAYVRYSLGVVRHREGRLDTAKTTLVHALSLARGLGERLVEGQTLYALGELELACGADPAAGTYLAAAGDLFADLGSAHWEARTLVLLSEVHASAGDREAARADIERARQLLLAMDSPETQRWLAHLERTRTALLTGETVDTP</sequence>
<dbReference type="PRINTS" id="PR00364">
    <property type="entry name" value="DISEASERSIST"/>
</dbReference>
<dbReference type="InterPro" id="IPR051677">
    <property type="entry name" value="AfsR-DnrI-RedD_regulator"/>
</dbReference>
<accession>A0A4R2JTN5</accession>
<dbReference type="GO" id="GO:0003677">
    <property type="term" value="F:DNA binding"/>
    <property type="evidence" value="ECO:0007669"/>
    <property type="project" value="UniProtKB-UniRule"/>
</dbReference>
<dbReference type="InterPro" id="IPR005158">
    <property type="entry name" value="BTAD"/>
</dbReference>
<evidence type="ECO:0000313" key="9">
    <source>
        <dbReference type="Proteomes" id="UP000295680"/>
    </source>
</evidence>
<dbReference type="InterPro" id="IPR036388">
    <property type="entry name" value="WH-like_DNA-bd_sf"/>
</dbReference>
<dbReference type="Gene3D" id="1.10.10.10">
    <property type="entry name" value="Winged helix-like DNA-binding domain superfamily/Winged helix DNA-binding domain"/>
    <property type="match status" value="1"/>
</dbReference>
<dbReference type="PANTHER" id="PTHR35807:SF1">
    <property type="entry name" value="TRANSCRIPTIONAL REGULATOR REDD"/>
    <property type="match status" value="1"/>
</dbReference>
<dbReference type="RefSeq" id="WP_132114053.1">
    <property type="nucleotide sequence ID" value="NZ_SLWS01000002.1"/>
</dbReference>
<dbReference type="SMART" id="SM00862">
    <property type="entry name" value="Trans_reg_C"/>
    <property type="match status" value="1"/>
</dbReference>
<dbReference type="GO" id="GO:0000160">
    <property type="term" value="P:phosphorelay signal transduction system"/>
    <property type="evidence" value="ECO:0007669"/>
    <property type="project" value="InterPro"/>
</dbReference>
<dbReference type="InterPro" id="IPR001867">
    <property type="entry name" value="OmpR/PhoB-type_DNA-bd"/>
</dbReference>
<gene>
    <name evidence="8" type="ORF">EV192_102489</name>
</gene>
<dbReference type="Proteomes" id="UP000295680">
    <property type="component" value="Unassembled WGS sequence"/>
</dbReference>
<dbReference type="InterPro" id="IPR011990">
    <property type="entry name" value="TPR-like_helical_dom_sf"/>
</dbReference>
<evidence type="ECO:0000256" key="3">
    <source>
        <dbReference type="ARBA" id="ARBA00023015"/>
    </source>
</evidence>
<dbReference type="Pfam" id="PF00486">
    <property type="entry name" value="Trans_reg_C"/>
    <property type="match status" value="1"/>
</dbReference>
<evidence type="ECO:0000259" key="7">
    <source>
        <dbReference type="PROSITE" id="PS51755"/>
    </source>
</evidence>
<dbReference type="GO" id="GO:0043531">
    <property type="term" value="F:ADP binding"/>
    <property type="evidence" value="ECO:0007669"/>
    <property type="project" value="InterPro"/>
</dbReference>
<dbReference type="OrthoDB" id="3587032at2"/>
<dbReference type="Gene3D" id="1.25.40.10">
    <property type="entry name" value="Tetratricopeptide repeat domain"/>
    <property type="match status" value="3"/>
</dbReference>
<dbReference type="InterPro" id="IPR027417">
    <property type="entry name" value="P-loop_NTPase"/>
</dbReference>
<dbReference type="EMBL" id="SLWS01000002">
    <property type="protein sequence ID" value="TCO62352.1"/>
    <property type="molecule type" value="Genomic_DNA"/>
</dbReference>
<dbReference type="Gene3D" id="3.40.50.300">
    <property type="entry name" value="P-loop containing nucleotide triphosphate hydrolases"/>
    <property type="match status" value="1"/>
</dbReference>
<dbReference type="Pfam" id="PF00931">
    <property type="entry name" value="NB-ARC"/>
    <property type="match status" value="1"/>
</dbReference>
<keyword evidence="9" id="KW-1185">Reference proteome</keyword>
<keyword evidence="5" id="KW-0804">Transcription</keyword>
<dbReference type="AlphaFoldDB" id="A0A4R2JTN5"/>
<evidence type="ECO:0000256" key="2">
    <source>
        <dbReference type="ARBA" id="ARBA00022737"/>
    </source>
</evidence>
<feature type="domain" description="OmpR/PhoB-type" evidence="7">
    <location>
        <begin position="1"/>
        <end position="89"/>
    </location>
</feature>
<evidence type="ECO:0000256" key="6">
    <source>
        <dbReference type="PROSITE-ProRule" id="PRU01091"/>
    </source>
</evidence>
<evidence type="ECO:0000256" key="4">
    <source>
        <dbReference type="ARBA" id="ARBA00023125"/>
    </source>
</evidence>
<protein>
    <submittedName>
        <fullName evidence="8">DNA-binding SARP family transcriptional activator</fullName>
    </submittedName>
</protein>
<evidence type="ECO:0000256" key="5">
    <source>
        <dbReference type="ARBA" id="ARBA00023163"/>
    </source>
</evidence>